<keyword evidence="13" id="KW-0443">Lipid metabolism</keyword>
<evidence type="ECO:0000256" key="6">
    <source>
        <dbReference type="ARBA" id="ARBA00012375"/>
    </source>
</evidence>
<evidence type="ECO:0000256" key="11">
    <source>
        <dbReference type="ARBA" id="ARBA00022801"/>
    </source>
</evidence>
<proteinExistence type="inferred from homology"/>
<keyword evidence="10" id="KW-0812">Transmembrane</keyword>
<evidence type="ECO:0000256" key="14">
    <source>
        <dbReference type="ARBA" id="ARBA00023136"/>
    </source>
</evidence>
<evidence type="ECO:0000256" key="17">
    <source>
        <dbReference type="ARBA" id="ARBA00032888"/>
    </source>
</evidence>
<keyword evidence="8" id="KW-1003">Cell membrane</keyword>
<comment type="caution">
    <text evidence="19">The sequence shown here is derived from an EMBL/GenBank/DDBJ whole genome shotgun (WGS) entry which is preliminary data.</text>
</comment>
<dbReference type="InterPro" id="IPR003763">
    <property type="entry name" value="CDP-diacylglyc_Pase"/>
</dbReference>
<evidence type="ECO:0000256" key="7">
    <source>
        <dbReference type="ARBA" id="ARBA00019608"/>
    </source>
</evidence>
<protein>
    <recommendedName>
        <fullName evidence="7">CDP-diacylglycerol pyrophosphatase</fullName>
        <ecNumber evidence="6">3.6.1.26</ecNumber>
    </recommendedName>
    <alternativeName>
        <fullName evidence="17">CDP-diacylglycerol phosphatidylhydrolase</fullName>
    </alternativeName>
    <alternativeName>
        <fullName evidence="18">CDP-diglyceride hydrolase</fullName>
    </alternativeName>
</protein>
<comment type="pathway">
    <text evidence="3">Phospholipid metabolism; CDP-diacylglycerol degradation; phosphatidate from CDP-diacylglycerol: step 1/1.</text>
</comment>
<comment type="catalytic activity">
    <reaction evidence="1">
        <text>a CDP-1,2-diacyl-sn-glycerol + H2O = a 1,2-diacyl-sn-glycero-3-phosphate + CMP + 2 H(+)</text>
        <dbReference type="Rhea" id="RHEA:15221"/>
        <dbReference type="ChEBI" id="CHEBI:15377"/>
        <dbReference type="ChEBI" id="CHEBI:15378"/>
        <dbReference type="ChEBI" id="CHEBI:58332"/>
        <dbReference type="ChEBI" id="CHEBI:58608"/>
        <dbReference type="ChEBI" id="CHEBI:60377"/>
        <dbReference type="EC" id="3.6.1.26"/>
    </reaction>
</comment>
<dbReference type="EC" id="3.6.1.26" evidence="6"/>
<evidence type="ECO:0000256" key="8">
    <source>
        <dbReference type="ARBA" id="ARBA00022475"/>
    </source>
</evidence>
<keyword evidence="14" id="KW-0472">Membrane</keyword>
<organism evidence="19 20">
    <name type="scientific">Methylobacterium iners</name>
    <dbReference type="NCBI Taxonomy" id="418707"/>
    <lineage>
        <taxon>Bacteria</taxon>
        <taxon>Pseudomonadati</taxon>
        <taxon>Pseudomonadota</taxon>
        <taxon>Alphaproteobacteria</taxon>
        <taxon>Hyphomicrobiales</taxon>
        <taxon>Methylobacteriaceae</taxon>
        <taxon>Methylobacterium</taxon>
    </lineage>
</organism>
<comment type="subcellular location">
    <subcellularLocation>
        <location evidence="2">Cell membrane</location>
        <topology evidence="2">Single-pass membrane protein</topology>
    </subcellularLocation>
</comment>
<keyword evidence="16" id="KW-1208">Phospholipid metabolism</keyword>
<dbReference type="EMBL" id="BPQP01000162">
    <property type="protein sequence ID" value="GJD98070.1"/>
    <property type="molecule type" value="Genomic_DNA"/>
</dbReference>
<keyword evidence="12" id="KW-1133">Transmembrane helix</keyword>
<evidence type="ECO:0000256" key="18">
    <source>
        <dbReference type="ARBA" id="ARBA00032892"/>
    </source>
</evidence>
<gene>
    <name evidence="19" type="primary">cdh</name>
    <name evidence="19" type="ORF">OCOJLMKI_5309</name>
</gene>
<dbReference type="Pfam" id="PF02611">
    <property type="entry name" value="CDH"/>
    <property type="match status" value="1"/>
</dbReference>
<dbReference type="SUPFAM" id="SSF54197">
    <property type="entry name" value="HIT-like"/>
    <property type="match status" value="1"/>
</dbReference>
<evidence type="ECO:0000256" key="4">
    <source>
        <dbReference type="ARBA" id="ARBA00005189"/>
    </source>
</evidence>
<evidence type="ECO:0000256" key="15">
    <source>
        <dbReference type="ARBA" id="ARBA00023209"/>
    </source>
</evidence>
<evidence type="ECO:0000313" key="20">
    <source>
        <dbReference type="Proteomes" id="UP001055125"/>
    </source>
</evidence>
<evidence type="ECO:0000256" key="12">
    <source>
        <dbReference type="ARBA" id="ARBA00022989"/>
    </source>
</evidence>
<evidence type="ECO:0000256" key="13">
    <source>
        <dbReference type="ARBA" id="ARBA00023098"/>
    </source>
</evidence>
<dbReference type="InterPro" id="IPR036265">
    <property type="entry name" value="HIT-like_sf"/>
</dbReference>
<keyword evidence="11" id="KW-0378">Hydrolase</keyword>
<sequence length="257" mass="27149">MALLGGVLAAGAAQAVPDPSRNVLWTALQGCILAKQTLGRTFPCLAVDLGDKERPGTAVLRAPGQPTHTVVIPTAHVAGLEAPELQGPNGIAYWRAALAARSYVTDALRGQLSLQDVGMAVNSAGGRSQDQLHIHLDCVDLSTRAALQQFGRNVTEQWSPLPVGLHGSRFFAMRIPAAKADSFNPFVALMHLPGRQTILRATSLAVISTPQEEVNQGFYVLAYRSPGSHAEKLLDHTCAAATGAAVTRPKVVARVQS</sequence>
<comment type="pathway">
    <text evidence="4">Lipid metabolism.</text>
</comment>
<evidence type="ECO:0000256" key="1">
    <source>
        <dbReference type="ARBA" id="ARBA00001007"/>
    </source>
</evidence>
<dbReference type="Proteomes" id="UP001055125">
    <property type="component" value="Unassembled WGS sequence"/>
</dbReference>
<reference evidence="19" key="2">
    <citation type="submission" date="2021-08" db="EMBL/GenBank/DDBJ databases">
        <authorList>
            <person name="Tani A."/>
            <person name="Ola A."/>
            <person name="Ogura Y."/>
            <person name="Katsura K."/>
            <person name="Hayashi T."/>
        </authorList>
    </citation>
    <scope>NUCLEOTIDE SEQUENCE</scope>
    <source>
        <strain evidence="19">DSM 19015</strain>
    </source>
</reference>
<dbReference type="Gene3D" id="3.30.428.30">
    <property type="entry name" value="HIT family - CDH-like"/>
    <property type="match status" value="1"/>
</dbReference>
<evidence type="ECO:0000256" key="10">
    <source>
        <dbReference type="ARBA" id="ARBA00022692"/>
    </source>
</evidence>
<keyword evidence="20" id="KW-1185">Reference proteome</keyword>
<evidence type="ECO:0000256" key="5">
    <source>
        <dbReference type="ARBA" id="ARBA00006435"/>
    </source>
</evidence>
<accession>A0ABQ4S8S5</accession>
<keyword evidence="9" id="KW-0444">Lipid biosynthesis</keyword>
<name>A0ABQ4S8S5_9HYPH</name>
<evidence type="ECO:0000256" key="16">
    <source>
        <dbReference type="ARBA" id="ARBA00023264"/>
    </source>
</evidence>
<evidence type="ECO:0000313" key="19">
    <source>
        <dbReference type="EMBL" id="GJD98070.1"/>
    </source>
</evidence>
<evidence type="ECO:0000256" key="3">
    <source>
        <dbReference type="ARBA" id="ARBA00004927"/>
    </source>
</evidence>
<comment type="similarity">
    <text evidence="5">Belongs to the Cdh family.</text>
</comment>
<keyword evidence="15" id="KW-0594">Phospholipid biosynthesis</keyword>
<reference evidence="19" key="1">
    <citation type="journal article" date="2021" name="Front. Microbiol.">
        <title>Comprehensive Comparative Genomics and Phenotyping of Methylobacterium Species.</title>
        <authorList>
            <person name="Alessa O."/>
            <person name="Ogura Y."/>
            <person name="Fujitani Y."/>
            <person name="Takami H."/>
            <person name="Hayashi T."/>
            <person name="Sahin N."/>
            <person name="Tani A."/>
        </authorList>
    </citation>
    <scope>NUCLEOTIDE SEQUENCE</scope>
    <source>
        <strain evidence="19">DSM 19015</strain>
    </source>
</reference>
<evidence type="ECO:0000256" key="9">
    <source>
        <dbReference type="ARBA" id="ARBA00022516"/>
    </source>
</evidence>
<evidence type="ECO:0000256" key="2">
    <source>
        <dbReference type="ARBA" id="ARBA00004162"/>
    </source>
</evidence>